<dbReference type="EMBL" id="CAXDID020000111">
    <property type="protein sequence ID" value="CAL6029710.1"/>
    <property type="molecule type" value="Genomic_DNA"/>
</dbReference>
<dbReference type="EMBL" id="CATOUU010000994">
    <property type="protein sequence ID" value="CAI9965809.1"/>
    <property type="molecule type" value="Genomic_DNA"/>
</dbReference>
<keyword evidence="3" id="KW-1185">Reference proteome</keyword>
<protein>
    <submittedName>
        <fullName evidence="2">Hypothetical_protein</fullName>
    </submittedName>
</protein>
<reference evidence="1" key="1">
    <citation type="submission" date="2023-06" db="EMBL/GenBank/DDBJ databases">
        <authorList>
            <person name="Kurt Z."/>
        </authorList>
    </citation>
    <scope>NUCLEOTIDE SEQUENCE</scope>
</reference>
<organism evidence="1">
    <name type="scientific">Hexamita inflata</name>
    <dbReference type="NCBI Taxonomy" id="28002"/>
    <lineage>
        <taxon>Eukaryota</taxon>
        <taxon>Metamonada</taxon>
        <taxon>Diplomonadida</taxon>
        <taxon>Hexamitidae</taxon>
        <taxon>Hexamitinae</taxon>
        <taxon>Hexamita</taxon>
    </lineage>
</organism>
<proteinExistence type="predicted"/>
<accession>A0AA86R4P4</accession>
<evidence type="ECO:0000313" key="1">
    <source>
        <dbReference type="EMBL" id="CAI9965809.1"/>
    </source>
</evidence>
<gene>
    <name evidence="2" type="ORF">HINF_LOCUS32587</name>
    <name evidence="1" type="ORF">HINF_LOCUS53454</name>
</gene>
<comment type="caution">
    <text evidence="1">The sequence shown here is derived from an EMBL/GenBank/DDBJ whole genome shotgun (WGS) entry which is preliminary data.</text>
</comment>
<evidence type="ECO:0000313" key="3">
    <source>
        <dbReference type="Proteomes" id="UP001642409"/>
    </source>
</evidence>
<dbReference type="AlphaFoldDB" id="A0AA86R4P4"/>
<sequence>MKHVVTSDIIQLLKLTANMLQIRVNDNVSENLQQEQNKNLCNLCMNYDADLMFRRDQWCLYGFCHQDSKNHKTNQGAFLRLFALKKTQKDALPLRLLGNSTKDIIILRHWLRLF</sequence>
<name>A0AA86R4P4_9EUKA</name>
<reference evidence="2 3" key="2">
    <citation type="submission" date="2024-07" db="EMBL/GenBank/DDBJ databases">
        <authorList>
            <person name="Akdeniz Z."/>
        </authorList>
    </citation>
    <scope>NUCLEOTIDE SEQUENCE [LARGE SCALE GENOMIC DNA]</scope>
</reference>
<evidence type="ECO:0000313" key="2">
    <source>
        <dbReference type="EMBL" id="CAL6029710.1"/>
    </source>
</evidence>
<dbReference type="Proteomes" id="UP001642409">
    <property type="component" value="Unassembled WGS sequence"/>
</dbReference>